<protein>
    <submittedName>
        <fullName evidence="2">Similar to S.cerevisiae protein SNF8 (Component of the ESCRT-II complex)</fullName>
    </submittedName>
</protein>
<dbReference type="VEuPathDB" id="FungiDB:MSYG_3092"/>
<evidence type="ECO:0000256" key="1">
    <source>
        <dbReference type="ARBA" id="ARBA00009834"/>
    </source>
</evidence>
<dbReference type="InterPro" id="IPR036390">
    <property type="entry name" value="WH_DNA-bd_sf"/>
</dbReference>
<keyword evidence="3" id="KW-1185">Reference proteome</keyword>
<organism evidence="2 3">
    <name type="scientific">Malassezia sympodialis (strain ATCC 42132)</name>
    <name type="common">Atopic eczema-associated yeast</name>
    <dbReference type="NCBI Taxonomy" id="1230383"/>
    <lineage>
        <taxon>Eukaryota</taxon>
        <taxon>Fungi</taxon>
        <taxon>Dikarya</taxon>
        <taxon>Basidiomycota</taxon>
        <taxon>Ustilaginomycotina</taxon>
        <taxon>Malasseziomycetes</taxon>
        <taxon>Malasseziales</taxon>
        <taxon>Malasseziaceae</taxon>
        <taxon>Malassezia</taxon>
    </lineage>
</organism>
<dbReference type="InterPro" id="IPR036388">
    <property type="entry name" value="WH-like_DNA-bd_sf"/>
</dbReference>
<dbReference type="GO" id="GO:0043328">
    <property type="term" value="P:protein transport to vacuole involved in ubiquitin-dependent protein catabolic process via the multivesicular body sorting pathway"/>
    <property type="evidence" value="ECO:0007669"/>
    <property type="project" value="TreeGrafter"/>
</dbReference>
<dbReference type="OrthoDB" id="283883at2759"/>
<dbReference type="PANTHER" id="PTHR12806">
    <property type="entry name" value="EAP30 SUBUNIT OF ELL COMPLEX"/>
    <property type="match status" value="1"/>
</dbReference>
<dbReference type="STRING" id="1230383.A0A1M8A8D1"/>
<evidence type="ECO:0000313" key="2">
    <source>
        <dbReference type="EMBL" id="SHO78745.1"/>
    </source>
</evidence>
<dbReference type="Pfam" id="PF04157">
    <property type="entry name" value="EAP30"/>
    <property type="match status" value="1"/>
</dbReference>
<dbReference type="GO" id="GO:0000814">
    <property type="term" value="C:ESCRT II complex"/>
    <property type="evidence" value="ECO:0007669"/>
    <property type="project" value="InterPro"/>
</dbReference>
<name>A0A1M8A8D1_MALS4</name>
<evidence type="ECO:0000313" key="3">
    <source>
        <dbReference type="Proteomes" id="UP000186303"/>
    </source>
</evidence>
<accession>A0A1M8A8D1</accession>
<dbReference type="OMA" id="KMCYSIG"/>
<dbReference type="SUPFAM" id="SSF46785">
    <property type="entry name" value="Winged helix' DNA-binding domain"/>
    <property type="match status" value="1"/>
</dbReference>
<dbReference type="Gene3D" id="1.10.10.10">
    <property type="entry name" value="Winged helix-like DNA-binding domain superfamily/Winged helix DNA-binding domain"/>
    <property type="match status" value="2"/>
</dbReference>
<dbReference type="InterPro" id="IPR040608">
    <property type="entry name" value="Snf8/Vps36"/>
</dbReference>
<dbReference type="Gene3D" id="6.10.140.180">
    <property type="match status" value="1"/>
</dbReference>
<sequence>MRRGPGIVALDRNTLSNDHYSSLSQRFNEAKLQQLRNQIEHFSHSLRTFAVAHKQDIRKDPEFRHAFQRMCASLWVDPLAGHPTTSNSEGSLSKVVNLWSDLTGMSDWQYELGVQIVDYCISTRPQNGGLISIQDLIHGIIRVRQGRSHSTVHGDSLVTPEDVERSIRALKPLGCGYSIFNLNGIKMIRTVPQELSDDALFVLGYLSSAQIARKDALGIPFIIPNHLVEYAKVYSPGTSWTLHRTIKVLEDMVMNDGTLWIDPDPNCLTEHSPASEHCKFYALSIAESTCV</sequence>
<dbReference type="EMBL" id="LT671824">
    <property type="protein sequence ID" value="SHO78745.1"/>
    <property type="molecule type" value="Genomic_DNA"/>
</dbReference>
<dbReference type="InterPro" id="IPR016689">
    <property type="entry name" value="ESCRT-2_cplx_Snf8"/>
</dbReference>
<comment type="similarity">
    <text evidence="1">Belongs to the SNF8 family.</text>
</comment>
<dbReference type="AlphaFoldDB" id="A0A1M8A8D1"/>
<reference evidence="3" key="1">
    <citation type="journal article" date="2017" name="Nucleic Acids Res.">
        <title>Proteogenomics produces comprehensive and highly accurate protein-coding gene annotation in a complete genome assembly of Malassezia sympodialis.</title>
        <authorList>
            <person name="Zhu Y."/>
            <person name="Engstroem P.G."/>
            <person name="Tellgren-Roth C."/>
            <person name="Baudo C.D."/>
            <person name="Kennell J.C."/>
            <person name="Sun S."/>
            <person name="Billmyre R.B."/>
            <person name="Schroeder M.S."/>
            <person name="Andersson A."/>
            <person name="Holm T."/>
            <person name="Sigurgeirsson B."/>
            <person name="Wu G."/>
            <person name="Sankaranarayanan S.R."/>
            <person name="Siddharthan R."/>
            <person name="Sanyal K."/>
            <person name="Lundeberg J."/>
            <person name="Nystedt B."/>
            <person name="Boekhout T."/>
            <person name="Dawson T.L. Jr."/>
            <person name="Heitman J."/>
            <person name="Scheynius A."/>
            <person name="Lehtioe J."/>
        </authorList>
    </citation>
    <scope>NUCLEOTIDE SEQUENCE [LARGE SCALE GENOMIC DNA]</scope>
    <source>
        <strain evidence="3">ATCC 42132</strain>
    </source>
</reference>
<gene>
    <name evidence="2" type="ORF">MSYG_3092</name>
</gene>
<dbReference type="Proteomes" id="UP000186303">
    <property type="component" value="Chromosome 4"/>
</dbReference>
<proteinExistence type="inferred from homology"/>
<dbReference type="PANTHER" id="PTHR12806:SF0">
    <property type="entry name" value="VACUOLAR-SORTING PROTEIN SNF8"/>
    <property type="match status" value="1"/>
</dbReference>